<organism evidence="1 2">
    <name type="scientific">Devosia rhodophyticola</name>
    <dbReference type="NCBI Taxonomy" id="3026423"/>
    <lineage>
        <taxon>Bacteria</taxon>
        <taxon>Pseudomonadati</taxon>
        <taxon>Pseudomonadota</taxon>
        <taxon>Alphaproteobacteria</taxon>
        <taxon>Hyphomicrobiales</taxon>
        <taxon>Devosiaceae</taxon>
        <taxon>Devosia</taxon>
    </lineage>
</organism>
<reference evidence="1 2" key="1">
    <citation type="submission" date="2023-02" db="EMBL/GenBank/DDBJ databases">
        <title>Devosia chondri sp. nov., isolated from the phycosphere of marine algae.</title>
        <authorList>
            <person name="Kim J.M."/>
            <person name="Lee J.K."/>
            <person name="Choi B.J."/>
            <person name="Bayburt H."/>
            <person name="Jeon C.O."/>
        </authorList>
    </citation>
    <scope>NUCLEOTIDE SEQUENCE [LARGE SCALE GENOMIC DNA]</scope>
    <source>
        <strain evidence="1 2">G2-5</strain>
    </source>
</reference>
<dbReference type="RefSeq" id="WP_282211070.1">
    <property type="nucleotide sequence ID" value="NZ_CP118247.1"/>
</dbReference>
<name>A0ABY7YWD9_9HYPH</name>
<evidence type="ECO:0000313" key="2">
    <source>
        <dbReference type="Proteomes" id="UP001222118"/>
    </source>
</evidence>
<evidence type="ECO:0008006" key="3">
    <source>
        <dbReference type="Google" id="ProtNLM"/>
    </source>
</evidence>
<sequence>MSLYFLSRGIMMDKVSKISSAKTFLSANQVRQRYGKISDMTLWRWLNDEALGFPKPMVIARRRFWLESDLDAFDVRTMREAS</sequence>
<evidence type="ECO:0000313" key="1">
    <source>
        <dbReference type="EMBL" id="WDR05551.1"/>
    </source>
</evidence>
<proteinExistence type="predicted"/>
<protein>
    <recommendedName>
        <fullName evidence="3">AlpA family phage regulatory protein</fullName>
    </recommendedName>
</protein>
<gene>
    <name evidence="1" type="ORF">PSQ90_14930</name>
</gene>
<accession>A0ABY7YWD9</accession>
<keyword evidence="2" id="KW-1185">Reference proteome</keyword>
<dbReference type="Proteomes" id="UP001222118">
    <property type="component" value="Chromosome"/>
</dbReference>
<dbReference type="EMBL" id="CP118247">
    <property type="protein sequence ID" value="WDR05551.1"/>
    <property type="molecule type" value="Genomic_DNA"/>
</dbReference>